<dbReference type="AlphaFoldDB" id="A0AAW9AF77"/>
<reference evidence="2 3" key="1">
    <citation type="submission" date="2023-06" db="EMBL/GenBank/DDBJ databases">
        <title>Sporosarcina sp. nov., isolated from Korean traditional fermented seafood 'Jeotgal'.</title>
        <authorList>
            <person name="Yang A.I."/>
            <person name="Shin N.-R."/>
        </authorList>
    </citation>
    <scope>NUCLEOTIDE SEQUENCE [LARGE SCALE GENOMIC DNA]</scope>
    <source>
        <strain evidence="2 3">KCTC43456</strain>
    </source>
</reference>
<gene>
    <name evidence="2" type="ORF">QTL97_15525</name>
</gene>
<protein>
    <submittedName>
        <fullName evidence="2">Uncharacterized protein</fullName>
    </submittedName>
</protein>
<dbReference type="RefSeq" id="WP_317941202.1">
    <property type="nucleotide sequence ID" value="NZ_JAUBDJ010000012.1"/>
</dbReference>
<evidence type="ECO:0000256" key="1">
    <source>
        <dbReference type="SAM" id="Coils"/>
    </source>
</evidence>
<sequence>MNGDIAKQILAELQGIKAEMTEFKAEMAEFKAEMTEFKAEMKEFKAEMTEFKAEMTGEIKGIKDELKLTNERLSNLEEKQQLIYDQTAHLTEFRTETTERFEQLATKKDLEFFDFKIIQHEREIFNLTHQS</sequence>
<accession>A0AAW9AF77</accession>
<dbReference type="Proteomes" id="UP001271648">
    <property type="component" value="Unassembled WGS sequence"/>
</dbReference>
<evidence type="ECO:0000313" key="3">
    <source>
        <dbReference type="Proteomes" id="UP001271648"/>
    </source>
</evidence>
<comment type="caution">
    <text evidence="2">The sequence shown here is derived from an EMBL/GenBank/DDBJ whole genome shotgun (WGS) entry which is preliminary data.</text>
</comment>
<feature type="coiled-coil region" evidence="1">
    <location>
        <begin position="6"/>
        <end position="79"/>
    </location>
</feature>
<keyword evidence="3" id="KW-1185">Reference proteome</keyword>
<dbReference type="Gene3D" id="1.20.58.130">
    <property type="match status" value="1"/>
</dbReference>
<evidence type="ECO:0000313" key="2">
    <source>
        <dbReference type="EMBL" id="MDW0118341.1"/>
    </source>
</evidence>
<name>A0AAW9AF77_9BACL</name>
<keyword evidence="1" id="KW-0175">Coiled coil</keyword>
<organism evidence="2 3">
    <name type="scientific">Sporosarcina thermotolerans</name>
    <dbReference type="NCBI Taxonomy" id="633404"/>
    <lineage>
        <taxon>Bacteria</taxon>
        <taxon>Bacillati</taxon>
        <taxon>Bacillota</taxon>
        <taxon>Bacilli</taxon>
        <taxon>Bacillales</taxon>
        <taxon>Caryophanaceae</taxon>
        <taxon>Sporosarcina</taxon>
    </lineage>
</organism>
<dbReference type="EMBL" id="JAUBDJ010000012">
    <property type="protein sequence ID" value="MDW0118341.1"/>
    <property type="molecule type" value="Genomic_DNA"/>
</dbReference>
<proteinExistence type="predicted"/>